<evidence type="ECO:0000256" key="3">
    <source>
        <dbReference type="ARBA" id="ARBA00023002"/>
    </source>
</evidence>
<dbReference type="InterPro" id="IPR008927">
    <property type="entry name" value="6-PGluconate_DH-like_C_sf"/>
</dbReference>
<comment type="caution">
    <text evidence="11">The sequence shown here is derived from an EMBL/GenBank/DDBJ whole genome shotgun (WGS) entry which is preliminary data.</text>
</comment>
<name>A0A8T2USG6_CERRI</name>
<dbReference type="InterPro" id="IPR002204">
    <property type="entry name" value="3-OH-isobutyrate_DH-rel_CS"/>
</dbReference>
<evidence type="ECO:0000256" key="1">
    <source>
        <dbReference type="ARBA" id="ARBA00007598"/>
    </source>
</evidence>
<evidence type="ECO:0000313" key="12">
    <source>
        <dbReference type="Proteomes" id="UP000825935"/>
    </source>
</evidence>
<protein>
    <submittedName>
        <fullName evidence="11">Uncharacterized protein</fullName>
    </submittedName>
</protein>
<gene>
    <name evidence="11" type="ORF">KP509_04G048000</name>
</gene>
<organism evidence="11 12">
    <name type="scientific">Ceratopteris richardii</name>
    <name type="common">Triangle waterfern</name>
    <dbReference type="NCBI Taxonomy" id="49495"/>
    <lineage>
        <taxon>Eukaryota</taxon>
        <taxon>Viridiplantae</taxon>
        <taxon>Streptophyta</taxon>
        <taxon>Embryophyta</taxon>
        <taxon>Tracheophyta</taxon>
        <taxon>Polypodiopsida</taxon>
        <taxon>Polypodiidae</taxon>
        <taxon>Polypodiales</taxon>
        <taxon>Pteridineae</taxon>
        <taxon>Pteridaceae</taxon>
        <taxon>Parkerioideae</taxon>
        <taxon>Ceratopteris</taxon>
    </lineage>
</organism>
<evidence type="ECO:0000259" key="10">
    <source>
        <dbReference type="Pfam" id="PF14833"/>
    </source>
</evidence>
<keyword evidence="3" id="KW-0560">Oxidoreductase</keyword>
<dbReference type="InterPro" id="IPR036291">
    <property type="entry name" value="NAD(P)-bd_dom_sf"/>
</dbReference>
<evidence type="ECO:0000313" key="11">
    <source>
        <dbReference type="EMBL" id="KAH7439161.1"/>
    </source>
</evidence>
<comment type="function">
    <text evidence="8">Catalyzes the NADPH-dependent reduction of glyoxylate to glycolate as well as succinic semialdehyde (SSA) to gamma-hydroxybutyrate in vitro. May function in redox homeostasis and play a role in oxidative stress tolerance by detoxifying glyoxylate and SSA generated in glycolate metabolism and GABA metabolism, respectively.</text>
</comment>
<dbReference type="InterPro" id="IPR051265">
    <property type="entry name" value="HIBADH-related_NP60_sf"/>
</dbReference>
<dbReference type="InterPro" id="IPR029154">
    <property type="entry name" value="HIBADH-like_NADP-bd"/>
</dbReference>
<dbReference type="OMA" id="NALGCEY"/>
<dbReference type="AlphaFoldDB" id="A0A8T2USG6"/>
<sequence length="356" mass="37040">MQHVARMSACRGAMAQQLNQLAPSCSSSLFTNPFRIQSVRSFSPSLHVVACRRSSIRCSSSSHSGDSEKPAVGFLGLGIMGTAMATNLIRAGYNVSVWNRNPSKCEPLISQGASGGASPADIASQCNITFAMLADPAAALEVASGKGGVIHGLGPCKGYVDVSTVDGETSKTISGLVKATGASFLEAPVSGSKKPAEDGTLIFLTAGDKQLYEQAAPLLDIMGKSRFYLGEVGNGAAMKLIVNMIMGSMMASFSEGLVLGNKIGLDPNTIVEVISQGAISAPMFSMKGPSMVNKKFSPAFPLKHQQKDLRLALQLAEAVSQSVPVAASANELYKVAKCKGLGDQDFSAVIEAIISK</sequence>
<dbReference type="Gene3D" id="1.10.1040.10">
    <property type="entry name" value="N-(1-d-carboxylethyl)-l-norvaline Dehydrogenase, domain 2"/>
    <property type="match status" value="1"/>
</dbReference>
<keyword evidence="5" id="KW-0520">NAD</keyword>
<dbReference type="Gene3D" id="3.40.50.720">
    <property type="entry name" value="NAD(P)-binding Rossmann-like Domain"/>
    <property type="match status" value="1"/>
</dbReference>
<dbReference type="GO" id="GO:0009507">
    <property type="term" value="C:chloroplast"/>
    <property type="evidence" value="ECO:0007669"/>
    <property type="project" value="TreeGrafter"/>
</dbReference>
<dbReference type="OrthoDB" id="435038at2759"/>
<feature type="domain" description="3-hydroxyisobutyrate dehydrogenase-like NAD-binding" evidence="10">
    <location>
        <begin position="233"/>
        <end position="352"/>
    </location>
</feature>
<evidence type="ECO:0000256" key="4">
    <source>
        <dbReference type="ARBA" id="ARBA00023016"/>
    </source>
</evidence>
<dbReference type="SUPFAM" id="SSF51735">
    <property type="entry name" value="NAD(P)-binding Rossmann-fold domains"/>
    <property type="match status" value="1"/>
</dbReference>
<evidence type="ECO:0000256" key="7">
    <source>
        <dbReference type="ARBA" id="ARBA00052769"/>
    </source>
</evidence>
<dbReference type="PROSITE" id="PS00895">
    <property type="entry name" value="3_HYDROXYISOBUT_DH"/>
    <property type="match status" value="1"/>
</dbReference>
<keyword evidence="4" id="KW-0346">Stress response</keyword>
<dbReference type="FunFam" id="3.40.50.720:FF:000058">
    <property type="entry name" value="Putative oxidoreductase GLYR1 homolog"/>
    <property type="match status" value="1"/>
</dbReference>
<dbReference type="Pfam" id="PF14833">
    <property type="entry name" value="NAD_binding_11"/>
    <property type="match status" value="1"/>
</dbReference>
<dbReference type="InterPro" id="IPR006115">
    <property type="entry name" value="6PGDH_NADP-bd"/>
</dbReference>
<keyword evidence="12" id="KW-1185">Reference proteome</keyword>
<accession>A0A8T2USG6</accession>
<dbReference type="GO" id="GO:0030267">
    <property type="term" value="F:glyoxylate reductase (NADPH) activity"/>
    <property type="evidence" value="ECO:0007669"/>
    <property type="project" value="UniProtKB-EC"/>
</dbReference>
<evidence type="ECO:0000256" key="2">
    <source>
        <dbReference type="ARBA" id="ARBA00022857"/>
    </source>
</evidence>
<evidence type="ECO:0000256" key="6">
    <source>
        <dbReference type="ARBA" id="ARBA00052582"/>
    </source>
</evidence>
<evidence type="ECO:0000256" key="8">
    <source>
        <dbReference type="ARBA" id="ARBA00056683"/>
    </source>
</evidence>
<dbReference type="GO" id="GO:0050661">
    <property type="term" value="F:NADP binding"/>
    <property type="evidence" value="ECO:0007669"/>
    <property type="project" value="InterPro"/>
</dbReference>
<dbReference type="GO" id="GO:0051287">
    <property type="term" value="F:NAD binding"/>
    <property type="evidence" value="ECO:0007669"/>
    <property type="project" value="InterPro"/>
</dbReference>
<dbReference type="Proteomes" id="UP000825935">
    <property type="component" value="Chromosome 4"/>
</dbReference>
<dbReference type="EMBL" id="CM035409">
    <property type="protein sequence ID" value="KAH7439161.1"/>
    <property type="molecule type" value="Genomic_DNA"/>
</dbReference>
<proteinExistence type="inferred from homology"/>
<reference evidence="11" key="1">
    <citation type="submission" date="2021-08" db="EMBL/GenBank/DDBJ databases">
        <title>WGS assembly of Ceratopteris richardii.</title>
        <authorList>
            <person name="Marchant D.B."/>
            <person name="Chen G."/>
            <person name="Jenkins J."/>
            <person name="Shu S."/>
            <person name="Leebens-Mack J."/>
            <person name="Grimwood J."/>
            <person name="Schmutz J."/>
            <person name="Soltis P."/>
            <person name="Soltis D."/>
            <person name="Chen Z.-H."/>
        </authorList>
    </citation>
    <scope>NUCLEOTIDE SEQUENCE</scope>
    <source>
        <strain evidence="11">Whitten #5841</strain>
        <tissue evidence="11">Leaf</tissue>
    </source>
</reference>
<evidence type="ECO:0000256" key="5">
    <source>
        <dbReference type="ARBA" id="ARBA00023027"/>
    </source>
</evidence>
<dbReference type="Pfam" id="PF03446">
    <property type="entry name" value="NAD_binding_2"/>
    <property type="match status" value="1"/>
</dbReference>
<dbReference type="FunFam" id="1.10.1040.10:FF:000016">
    <property type="entry name" value="Glyoxylate/succinic semialdehyde reductase 2"/>
    <property type="match status" value="1"/>
</dbReference>
<keyword evidence="2" id="KW-0521">NADP</keyword>
<dbReference type="SUPFAM" id="SSF48179">
    <property type="entry name" value="6-phosphogluconate dehydrogenase C-terminal domain-like"/>
    <property type="match status" value="1"/>
</dbReference>
<evidence type="ECO:0000259" key="9">
    <source>
        <dbReference type="Pfam" id="PF03446"/>
    </source>
</evidence>
<dbReference type="PANTHER" id="PTHR43580:SF2">
    <property type="entry name" value="CYTOKINE-LIKE NUCLEAR FACTOR N-PAC"/>
    <property type="match status" value="1"/>
</dbReference>
<feature type="domain" description="6-phosphogluconate dehydrogenase NADP-binding" evidence="9">
    <location>
        <begin position="72"/>
        <end position="230"/>
    </location>
</feature>
<comment type="similarity">
    <text evidence="1">Belongs to the HIBADH-related family. NP60 subfamily.</text>
</comment>
<dbReference type="PANTHER" id="PTHR43580">
    <property type="entry name" value="OXIDOREDUCTASE GLYR1-RELATED"/>
    <property type="match status" value="1"/>
</dbReference>
<dbReference type="InterPro" id="IPR013328">
    <property type="entry name" value="6PGD_dom2"/>
</dbReference>
<comment type="catalytic activity">
    <reaction evidence="7">
        <text>glycolate + NADP(+) = glyoxylate + NADPH + H(+)</text>
        <dbReference type="Rhea" id="RHEA:10992"/>
        <dbReference type="ChEBI" id="CHEBI:15378"/>
        <dbReference type="ChEBI" id="CHEBI:29805"/>
        <dbReference type="ChEBI" id="CHEBI:36655"/>
        <dbReference type="ChEBI" id="CHEBI:57783"/>
        <dbReference type="ChEBI" id="CHEBI:58349"/>
        <dbReference type="EC" id="1.1.1.79"/>
    </reaction>
</comment>
<comment type="catalytic activity">
    <reaction evidence="6">
        <text>4-hydroxybutanoate + NADP(+) = succinate semialdehyde + NADPH + H(+)</text>
        <dbReference type="Rhea" id="RHEA:26381"/>
        <dbReference type="ChEBI" id="CHEBI:15378"/>
        <dbReference type="ChEBI" id="CHEBI:16724"/>
        <dbReference type="ChEBI" id="CHEBI:57706"/>
        <dbReference type="ChEBI" id="CHEBI:57783"/>
        <dbReference type="ChEBI" id="CHEBI:58349"/>
        <dbReference type="EC" id="1.1.1.n11"/>
    </reaction>
</comment>